<proteinExistence type="predicted"/>
<protein>
    <submittedName>
        <fullName evidence="1">Uncharacterized protein</fullName>
    </submittedName>
</protein>
<dbReference type="AlphaFoldDB" id="A0A3F3NQ88"/>
<evidence type="ECO:0000313" key="2">
    <source>
        <dbReference type="Proteomes" id="UP000253144"/>
    </source>
</evidence>
<comment type="caution">
    <text evidence="1">The sequence shown here is derived from an EMBL/GenBank/DDBJ whole genome shotgun (WGS) entry which is preliminary data.</text>
</comment>
<sequence length="31" mass="3818">MYETRCINDEKILQDKNKIKATRIELLRLMH</sequence>
<dbReference type="EMBL" id="LEQJ01000009">
    <property type="protein sequence ID" value="RBS31453.1"/>
    <property type="molecule type" value="Genomic_DNA"/>
</dbReference>
<dbReference type="Proteomes" id="UP000253144">
    <property type="component" value="Unassembled WGS sequence"/>
</dbReference>
<organism evidence="1 2">
    <name type="scientific">Enterococcus faecium</name>
    <name type="common">Streptococcus faecium</name>
    <dbReference type="NCBI Taxonomy" id="1352"/>
    <lineage>
        <taxon>Bacteria</taxon>
        <taxon>Bacillati</taxon>
        <taxon>Bacillota</taxon>
        <taxon>Bacilli</taxon>
        <taxon>Lactobacillales</taxon>
        <taxon>Enterococcaceae</taxon>
        <taxon>Enterococcus</taxon>
    </lineage>
</organism>
<evidence type="ECO:0000313" key="1">
    <source>
        <dbReference type="EMBL" id="RBS31453.1"/>
    </source>
</evidence>
<gene>
    <name evidence="1" type="ORF">EB12_01638</name>
</gene>
<accession>A0A3F3NQ88</accession>
<name>A0A3F3NQ88_ENTFC</name>
<reference evidence="1 2" key="1">
    <citation type="submission" date="2015-06" db="EMBL/GenBank/DDBJ databases">
        <title>The Genome Sequence of Enterococcus faecium 131EA1.</title>
        <authorList>
            <consortium name="The Broad Institute Genomics Platform"/>
            <consortium name="The Broad Institute Genome Sequencing Center for Infectious Disease"/>
            <person name="Earl A.M."/>
            <person name="Van Tyne D."/>
            <person name="Lebreton F."/>
            <person name="Saavedra J.T."/>
            <person name="Gilmore M.S."/>
            <person name="Manson Mcguire A."/>
            <person name="Clock S."/>
            <person name="Crupain M."/>
            <person name="Rangan U."/>
            <person name="Young S."/>
            <person name="Abouelleil A."/>
            <person name="Cao P."/>
            <person name="Chapman S.B."/>
            <person name="Griggs A."/>
            <person name="Priest M."/>
            <person name="Shea T."/>
            <person name="Wortman J."/>
            <person name="Nusbaum C."/>
            <person name="Birren B."/>
        </authorList>
    </citation>
    <scope>NUCLEOTIDE SEQUENCE [LARGE SCALE GENOMIC DNA]</scope>
    <source>
        <strain evidence="1 2">131EA1</strain>
    </source>
</reference>